<dbReference type="RefSeq" id="WP_249249848.1">
    <property type="nucleotide sequence ID" value="NZ_JAKIKT010000006.1"/>
</dbReference>
<accession>A0ABT0NBR1</accession>
<dbReference type="Proteomes" id="UP001202831">
    <property type="component" value="Unassembled WGS sequence"/>
</dbReference>
<reference evidence="1 2" key="1">
    <citation type="submission" date="2022-01" db="EMBL/GenBank/DDBJ databases">
        <title>Whole genome-based taxonomy of the Shewanellaceae.</title>
        <authorList>
            <person name="Martin-Rodriguez A.J."/>
        </authorList>
    </citation>
    <scope>NUCLEOTIDE SEQUENCE [LARGE SCALE GENOMIC DNA]</scope>
    <source>
        <strain evidence="1 2">DSM 21332</strain>
    </source>
</reference>
<comment type="caution">
    <text evidence="1">The sequence shown here is derived from an EMBL/GenBank/DDBJ whole genome shotgun (WGS) entry which is preliminary data.</text>
</comment>
<name>A0ABT0NBR1_9GAMM</name>
<gene>
    <name evidence="1" type="ORF">L2725_16035</name>
</gene>
<organism evidence="1 2">
    <name type="scientific">Shewanella corallii</name>
    <dbReference type="NCBI Taxonomy" id="560080"/>
    <lineage>
        <taxon>Bacteria</taxon>
        <taxon>Pseudomonadati</taxon>
        <taxon>Pseudomonadota</taxon>
        <taxon>Gammaproteobacteria</taxon>
        <taxon>Alteromonadales</taxon>
        <taxon>Shewanellaceae</taxon>
        <taxon>Shewanella</taxon>
    </lineage>
</organism>
<evidence type="ECO:0000313" key="1">
    <source>
        <dbReference type="EMBL" id="MCL2915271.1"/>
    </source>
</evidence>
<sequence length="190" mass="21621">MADLDLGQGNLDTAGHIEGADPHTVDWIHIHETVKLLLLSMAQIELTLTDGDHNVTGLGLLFTEMAGHLREVNKHLRDTPDTPEEIMQHGNVLESKINEGVIAFQFYDRLSQRLEHVVTGLELAEDILSDEVRRIKPQSWKAIQKEIKMNYSLECEKKMFDLVIQGTPLSEALALYRDEHLEQDDDIELF</sequence>
<proteinExistence type="predicted"/>
<evidence type="ECO:0000313" key="2">
    <source>
        <dbReference type="Proteomes" id="UP001202831"/>
    </source>
</evidence>
<keyword evidence="2" id="KW-1185">Reference proteome</keyword>
<protein>
    <submittedName>
        <fullName evidence="1">Uncharacterized protein</fullName>
    </submittedName>
</protein>
<dbReference type="EMBL" id="JAKIKT010000006">
    <property type="protein sequence ID" value="MCL2915271.1"/>
    <property type="molecule type" value="Genomic_DNA"/>
</dbReference>